<comment type="caution">
    <text evidence="1">The sequence shown here is derived from an EMBL/GenBank/DDBJ whole genome shotgun (WGS) entry which is preliminary data.</text>
</comment>
<evidence type="ECO:0000313" key="1">
    <source>
        <dbReference type="EMBL" id="OUM05328.1"/>
    </source>
</evidence>
<name>A0A244ELJ2_PSESX</name>
<dbReference type="OrthoDB" id="6934247at2"/>
<dbReference type="EMBL" id="MTSA01000019">
    <property type="protein sequence ID" value="OUM05328.1"/>
    <property type="molecule type" value="Genomic_DNA"/>
</dbReference>
<organism evidence="1 2">
    <name type="scientific">Pseudomonas syringae</name>
    <dbReference type="NCBI Taxonomy" id="317"/>
    <lineage>
        <taxon>Bacteria</taxon>
        <taxon>Pseudomonadati</taxon>
        <taxon>Pseudomonadota</taxon>
        <taxon>Gammaproteobacteria</taxon>
        <taxon>Pseudomonadales</taxon>
        <taxon>Pseudomonadaceae</taxon>
        <taxon>Pseudomonas</taxon>
    </lineage>
</organism>
<dbReference type="AlphaFoldDB" id="A0A244ELJ2"/>
<reference evidence="1 2" key="1">
    <citation type="submission" date="2017-01" db="EMBL/GenBank/DDBJ databases">
        <authorList>
            <person name="Mah S.A."/>
            <person name="Swanson W.J."/>
            <person name="Moy G.W."/>
            <person name="Vacquier V.D."/>
        </authorList>
    </citation>
    <scope>NUCLEOTIDE SEQUENCE [LARGE SCALE GENOMIC DNA]</scope>
    <source>
        <strain evidence="1">PDD-32b-74</strain>
    </source>
</reference>
<dbReference type="Proteomes" id="UP000195128">
    <property type="component" value="Unassembled WGS sequence"/>
</dbReference>
<sequence length="190" mass="21432">MIKEIFFPGNDRQPCVARYGIRIDPSHGIARAEIVVIQTNREGYPAMGTSLYNTEDGRNIILNKILETDLRGVRVEFVSFYVILDLEHRLEGLRLPIRMDFEDYMKRGNPYGIESIPAENIAGKVMQWIGKGDKAYAYHSIHVQGGCANFYTDLDDEQRESVSANKAAELFQAIGYEFNAESGFSGRVDG</sequence>
<evidence type="ECO:0000313" key="2">
    <source>
        <dbReference type="Proteomes" id="UP000195128"/>
    </source>
</evidence>
<accession>A0A244ELJ2</accession>
<dbReference type="RefSeq" id="WP_084919538.1">
    <property type="nucleotide sequence ID" value="NZ_MTSA01000019.1"/>
</dbReference>
<proteinExistence type="predicted"/>
<protein>
    <submittedName>
        <fullName evidence="1">Uncharacterized protein</fullName>
    </submittedName>
</protein>
<gene>
    <name evidence="1" type="ORF">BW686_21775</name>
</gene>